<reference evidence="4" key="1">
    <citation type="submission" date="2012-12" db="EMBL/GenBank/DDBJ databases">
        <authorList>
            <person name="Hellsten U."/>
            <person name="Grimwood J."/>
            <person name="Chapman J.A."/>
            <person name="Shapiro H."/>
            <person name="Aerts A."/>
            <person name="Otillar R.P."/>
            <person name="Terry A.Y."/>
            <person name="Boore J.L."/>
            <person name="Simakov O."/>
            <person name="Marletaz F."/>
            <person name="Cho S.-J."/>
            <person name="Edsinger-Gonzales E."/>
            <person name="Havlak P."/>
            <person name="Kuo D.-H."/>
            <person name="Larsson T."/>
            <person name="Lv J."/>
            <person name="Arendt D."/>
            <person name="Savage R."/>
            <person name="Osoegawa K."/>
            <person name="de Jong P."/>
            <person name="Lindberg D.R."/>
            <person name="Seaver E.C."/>
            <person name="Weisblat D.A."/>
            <person name="Putnam N.H."/>
            <person name="Grigoriev I.V."/>
            <person name="Rokhsar D.S."/>
        </authorList>
    </citation>
    <scope>NUCLEOTIDE SEQUENCE</scope>
    <source>
        <strain evidence="4">I ESC-2004</strain>
    </source>
</reference>
<proteinExistence type="predicted"/>
<reference evidence="2 4" key="2">
    <citation type="journal article" date="2013" name="Nature">
        <title>Insights into bilaterian evolution from three spiralian genomes.</title>
        <authorList>
            <person name="Simakov O."/>
            <person name="Marletaz F."/>
            <person name="Cho S.J."/>
            <person name="Edsinger-Gonzales E."/>
            <person name="Havlak P."/>
            <person name="Hellsten U."/>
            <person name="Kuo D.H."/>
            <person name="Larsson T."/>
            <person name="Lv J."/>
            <person name="Arendt D."/>
            <person name="Savage R."/>
            <person name="Osoegawa K."/>
            <person name="de Jong P."/>
            <person name="Grimwood J."/>
            <person name="Chapman J.A."/>
            <person name="Shapiro H."/>
            <person name="Aerts A."/>
            <person name="Otillar R.P."/>
            <person name="Terry A.Y."/>
            <person name="Boore J.L."/>
            <person name="Grigoriev I.V."/>
            <person name="Lindberg D.R."/>
            <person name="Seaver E.C."/>
            <person name="Weisblat D.A."/>
            <person name="Putnam N.H."/>
            <person name="Rokhsar D.S."/>
        </authorList>
    </citation>
    <scope>NUCLEOTIDE SEQUENCE</scope>
    <source>
        <strain evidence="2 4">I ESC-2004</strain>
    </source>
</reference>
<name>R7USS1_CAPTE</name>
<feature type="chain" id="PRO_5008788350" evidence="1">
    <location>
        <begin position="18"/>
        <end position="321"/>
    </location>
</feature>
<dbReference type="AlphaFoldDB" id="R7USS1"/>
<evidence type="ECO:0000256" key="1">
    <source>
        <dbReference type="SAM" id="SignalP"/>
    </source>
</evidence>
<dbReference type="EMBL" id="KB300259">
    <property type="protein sequence ID" value="ELU06962.1"/>
    <property type="molecule type" value="Genomic_DNA"/>
</dbReference>
<evidence type="ECO:0000313" key="4">
    <source>
        <dbReference type="Proteomes" id="UP000014760"/>
    </source>
</evidence>
<dbReference type="EnsemblMetazoa" id="CapteT203530">
    <property type="protein sequence ID" value="CapteP203530"/>
    <property type="gene ID" value="CapteG203530"/>
</dbReference>
<keyword evidence="4" id="KW-1185">Reference proteome</keyword>
<keyword evidence="1" id="KW-0732">Signal</keyword>
<reference evidence="3" key="3">
    <citation type="submission" date="2015-06" db="UniProtKB">
        <authorList>
            <consortium name="EnsemblMetazoa"/>
        </authorList>
    </citation>
    <scope>IDENTIFICATION</scope>
</reference>
<dbReference type="HOGENOM" id="CLU_974011_0_0_1"/>
<accession>R7USS1</accession>
<dbReference type="Proteomes" id="UP000014760">
    <property type="component" value="Unassembled WGS sequence"/>
</dbReference>
<feature type="signal peptide" evidence="1">
    <location>
        <begin position="1"/>
        <end position="17"/>
    </location>
</feature>
<organism evidence="2">
    <name type="scientific">Capitella teleta</name>
    <name type="common">Polychaete worm</name>
    <dbReference type="NCBI Taxonomy" id="283909"/>
    <lineage>
        <taxon>Eukaryota</taxon>
        <taxon>Metazoa</taxon>
        <taxon>Spiralia</taxon>
        <taxon>Lophotrochozoa</taxon>
        <taxon>Annelida</taxon>
        <taxon>Polychaeta</taxon>
        <taxon>Sedentaria</taxon>
        <taxon>Scolecida</taxon>
        <taxon>Capitellidae</taxon>
        <taxon>Capitella</taxon>
    </lineage>
</organism>
<sequence length="321" mass="36442">MTSTALFLLASLAVAAAGPWKRSDEEPACKRLASEVIRILDHPDLQEQMPFVISEVVQWATSIDIHDAEQVENFVCNVVGRPTEDAVRYMDSAGILETVTRRAYDVGYIFARMYFPKWERIVSDPMAAVFLGDNFEIPNLVVNLVHIAQRTGFANLDMEGVAQTNDYVSFITGGRSDREWLRGEGSGEEEGSRDVDAYRRKRSNEDIRAQLNTLCIRFLSTPSLEWIAETFTMATGVRYQRPEIMQEFFYDVLTSTSIPELKDVMNGPKYGVFAHAVQMGRVILFMRLPEIYEDLERVEGGDDDVPELRTAFRLLKELGVF</sequence>
<dbReference type="EMBL" id="AMQN01007238">
    <property type="status" value="NOT_ANNOTATED_CDS"/>
    <property type="molecule type" value="Genomic_DNA"/>
</dbReference>
<evidence type="ECO:0000313" key="2">
    <source>
        <dbReference type="EMBL" id="ELU06962.1"/>
    </source>
</evidence>
<protein>
    <submittedName>
        <fullName evidence="2 3">Uncharacterized protein</fullName>
    </submittedName>
</protein>
<gene>
    <name evidence="2" type="ORF">CAPTEDRAFT_203530</name>
</gene>
<evidence type="ECO:0000313" key="3">
    <source>
        <dbReference type="EnsemblMetazoa" id="CapteP203530"/>
    </source>
</evidence>